<evidence type="ECO:0000256" key="1">
    <source>
        <dbReference type="ARBA" id="ARBA00010342"/>
    </source>
</evidence>
<dbReference type="Gene3D" id="1.10.8.640">
    <property type="entry name" value="Cytochrome C biogenesis protein"/>
    <property type="match status" value="1"/>
</dbReference>
<evidence type="ECO:0000256" key="3">
    <source>
        <dbReference type="ARBA" id="ARBA00022723"/>
    </source>
</evidence>
<keyword evidence="9" id="KW-1133">Transmembrane helix</keyword>
<keyword evidence="4 9" id="KW-0732">Signal</keyword>
<dbReference type="GO" id="GO:0005886">
    <property type="term" value="C:plasma membrane"/>
    <property type="evidence" value="ECO:0007669"/>
    <property type="project" value="TreeGrafter"/>
</dbReference>
<dbReference type="InterPro" id="IPR005616">
    <property type="entry name" value="CcmH/CycL/Ccl2/NrfF_N"/>
</dbReference>
<dbReference type="Proteomes" id="UP000198917">
    <property type="component" value="Unassembled WGS sequence"/>
</dbReference>
<evidence type="ECO:0000313" key="12">
    <source>
        <dbReference type="EMBL" id="SDJ44925.1"/>
    </source>
</evidence>
<feature type="domain" description="CcmH/CycL/Ccl2/NrfF N-terminal" evidence="11">
    <location>
        <begin position="62"/>
        <end position="201"/>
    </location>
</feature>
<gene>
    <name evidence="12" type="ORF">SAMN05428983_1715</name>
</gene>
<feature type="transmembrane region" description="Helical" evidence="9">
    <location>
        <begin position="157"/>
        <end position="177"/>
    </location>
</feature>
<dbReference type="Pfam" id="PF03918">
    <property type="entry name" value="CcmH"/>
    <property type="match status" value="1"/>
</dbReference>
<keyword evidence="6 9" id="KW-0408">Iron</keyword>
<accession>A0A7Z7BKB6</accession>
<dbReference type="InterPro" id="IPR051263">
    <property type="entry name" value="C-type_cytochrome_biogenesis"/>
</dbReference>
<reference evidence="12 13" key="1">
    <citation type="submission" date="2016-10" db="EMBL/GenBank/DDBJ databases">
        <authorList>
            <person name="Varghese N."/>
            <person name="Submissions S."/>
        </authorList>
    </citation>
    <scope>NUCLEOTIDE SEQUENCE [LARGE SCALE GENOMIC DNA]</scope>
    <source>
        <strain evidence="12 13">PDC82</strain>
    </source>
</reference>
<dbReference type="GO" id="GO:0017004">
    <property type="term" value="P:cytochrome complex assembly"/>
    <property type="evidence" value="ECO:0007669"/>
    <property type="project" value="UniProtKB-KW"/>
</dbReference>
<comment type="caution">
    <text evidence="12">The sequence shown here is derived from an EMBL/GenBank/DDBJ whole genome shotgun (WGS) entry which is preliminary data.</text>
</comment>
<name>A0A7Z7BKB6_9HYPH</name>
<evidence type="ECO:0000256" key="9">
    <source>
        <dbReference type="RuleBase" id="RU364112"/>
    </source>
</evidence>
<dbReference type="FunFam" id="1.10.8.640:FF:000001">
    <property type="entry name" value="Cytochrome c-type biogenesis protein"/>
    <property type="match status" value="1"/>
</dbReference>
<dbReference type="GO" id="GO:0046872">
    <property type="term" value="F:metal ion binding"/>
    <property type="evidence" value="ECO:0007669"/>
    <property type="project" value="UniProtKB-KW"/>
</dbReference>
<dbReference type="EMBL" id="FNEW01000001">
    <property type="protein sequence ID" value="SDJ44925.1"/>
    <property type="molecule type" value="Genomic_DNA"/>
</dbReference>
<keyword evidence="9" id="KW-0812">Transmembrane</keyword>
<sequence length="204" mass="22695">MSVASLPSFLFPGTSPRMSQESSPRASTRREGPSSPRTWAGWIPVTGTGMRECVVALCLLLTLIFAAASPALAFNPDEVLKDPVLEQRARNLTSQLRCMVCQNQSIDDSNAELARDLRVLVRERLVQGDSDKAVIDYVVSRYGEFVLLKPRLSLRTLLLWGAPIGLTLAGILAVFVFSRRRATQERPQKLSADEEERIRNLIEK</sequence>
<keyword evidence="3 9" id="KW-0479">Metal-binding</keyword>
<evidence type="ECO:0000256" key="6">
    <source>
        <dbReference type="ARBA" id="ARBA00023004"/>
    </source>
</evidence>
<evidence type="ECO:0000256" key="8">
    <source>
        <dbReference type="ARBA" id="ARBA00060491"/>
    </source>
</evidence>
<dbReference type="PANTHER" id="PTHR47870">
    <property type="entry name" value="CYTOCHROME C-TYPE BIOGENESIS PROTEIN CCMH"/>
    <property type="match status" value="1"/>
</dbReference>
<keyword evidence="9" id="KW-0472">Membrane</keyword>
<feature type="transmembrane region" description="Helical" evidence="9">
    <location>
        <begin position="53"/>
        <end position="74"/>
    </location>
</feature>
<comment type="similarity">
    <text evidence="1 9">Belongs to the CcmH/CycL/Ccl2/NrfF family.</text>
</comment>
<dbReference type="AlphaFoldDB" id="A0A7Z7BKB6"/>
<dbReference type="InterPro" id="IPR038297">
    <property type="entry name" value="CcmH/CycL/NrfF/Ccl2_sf"/>
</dbReference>
<evidence type="ECO:0000256" key="4">
    <source>
        <dbReference type="ARBA" id="ARBA00022729"/>
    </source>
</evidence>
<comment type="function">
    <text evidence="7">Required for the biogenesis of c-type cytochromes. Possible subunit of a heme lyase.</text>
</comment>
<keyword evidence="5" id="KW-0201">Cytochrome c-type biogenesis</keyword>
<evidence type="ECO:0000313" key="13">
    <source>
        <dbReference type="Proteomes" id="UP000198917"/>
    </source>
</evidence>
<organism evidence="12 13">
    <name type="scientific">Agrobacterium fabrum</name>
    <dbReference type="NCBI Taxonomy" id="1176649"/>
    <lineage>
        <taxon>Bacteria</taxon>
        <taxon>Pseudomonadati</taxon>
        <taxon>Pseudomonadota</taxon>
        <taxon>Alphaproteobacteria</taxon>
        <taxon>Hyphomicrobiales</taxon>
        <taxon>Rhizobiaceae</taxon>
        <taxon>Rhizobium/Agrobacterium group</taxon>
        <taxon>Agrobacterium</taxon>
        <taxon>Agrobacterium tumefaciens complex</taxon>
    </lineage>
</organism>
<evidence type="ECO:0000259" key="11">
    <source>
        <dbReference type="Pfam" id="PF03918"/>
    </source>
</evidence>
<evidence type="ECO:0000256" key="2">
    <source>
        <dbReference type="ARBA" id="ARBA00022617"/>
    </source>
</evidence>
<keyword evidence="2 9" id="KW-0349">Heme</keyword>
<evidence type="ECO:0000256" key="10">
    <source>
        <dbReference type="SAM" id="MobiDB-lite"/>
    </source>
</evidence>
<comment type="subcellular location">
    <subcellularLocation>
        <location evidence="8">Membrane</location>
        <topology evidence="8">Single-pass membrane protein</topology>
        <orientation evidence="8">Periplasmic side</orientation>
    </subcellularLocation>
</comment>
<evidence type="ECO:0000256" key="7">
    <source>
        <dbReference type="ARBA" id="ARBA00037230"/>
    </source>
</evidence>
<feature type="region of interest" description="Disordered" evidence="10">
    <location>
        <begin position="1"/>
        <end position="40"/>
    </location>
</feature>
<evidence type="ECO:0000256" key="5">
    <source>
        <dbReference type="ARBA" id="ARBA00022748"/>
    </source>
</evidence>
<feature type="compositionally biased region" description="Polar residues" evidence="10">
    <location>
        <begin position="16"/>
        <end position="26"/>
    </location>
</feature>
<dbReference type="PANTHER" id="PTHR47870:SF1">
    <property type="entry name" value="CYTOCHROME C-TYPE BIOGENESIS PROTEIN CCMH"/>
    <property type="match status" value="1"/>
</dbReference>
<proteinExistence type="inferred from homology"/>
<protein>
    <recommendedName>
        <fullName evidence="9">Cytochrome c-type biogenesis protein</fullName>
    </recommendedName>
</protein>
<dbReference type="CDD" id="cd16378">
    <property type="entry name" value="CcmH_N"/>
    <property type="match status" value="1"/>
</dbReference>